<keyword evidence="4 5" id="KW-0472">Membrane</keyword>
<accession>A0A1J7GUL1</accession>
<evidence type="ECO:0000256" key="4">
    <source>
        <dbReference type="ARBA" id="ARBA00023136"/>
    </source>
</evidence>
<proteinExistence type="predicted"/>
<sequence>MKPTNLNTKLLLLHKQTLPSPLLSHHRLCLLFFLIFFTLLFTITLFTTTIFFSTTPTTTPPTTTSPLSPSVTKALLHYASITNITTTTTTTTTKPMSHDELHAITTILLKTQNPNFLIFGLTHESLLWHALNHNGRTVFIDENEYLISNFESSNAGFEAYDVQFTTKVSDYPNLLSHAKARSREECKPVQNLLFSECKLGINDLPNHIYQVPWDVILVDGPRGYFPAAPGRMSAIFTAAVLAKSKKTGTGGKTMTHVFVHDFGREVERVFSNEFLCEENLVQKVDLLGHFVIESESDDNGKSSVFCRNSSSLLSSSKEPVWDFRQSVK</sequence>
<dbReference type="InterPro" id="IPR006514">
    <property type="entry name" value="IRX15/GXM/AGM"/>
</dbReference>
<keyword evidence="7" id="KW-1185">Reference proteome</keyword>
<protein>
    <submittedName>
        <fullName evidence="6">Uncharacterized protein</fullName>
    </submittedName>
</protein>
<evidence type="ECO:0000256" key="3">
    <source>
        <dbReference type="ARBA" id="ARBA00022989"/>
    </source>
</evidence>
<evidence type="ECO:0000313" key="7">
    <source>
        <dbReference type="Proteomes" id="UP000188354"/>
    </source>
</evidence>
<dbReference type="Pfam" id="PF21729">
    <property type="entry name" value="IRX15_IRX15L_GXM"/>
    <property type="match status" value="1"/>
</dbReference>
<dbReference type="OMA" id="WRSINFQ"/>
<reference evidence="6 7" key="1">
    <citation type="journal article" date="2017" name="Plant Biotechnol. J.">
        <title>A comprehensive draft genome sequence for lupin (Lupinus angustifolius), an emerging health food: insights into plant-microbe interactions and legume evolution.</title>
        <authorList>
            <person name="Hane J.K."/>
            <person name="Ming Y."/>
            <person name="Kamphuis L.G."/>
            <person name="Nelson M.N."/>
            <person name="Garg G."/>
            <person name="Atkins C.A."/>
            <person name="Bayer P.E."/>
            <person name="Bravo A."/>
            <person name="Bringans S."/>
            <person name="Cannon S."/>
            <person name="Edwards D."/>
            <person name="Foley R."/>
            <person name="Gao L.L."/>
            <person name="Harrison M.J."/>
            <person name="Huang W."/>
            <person name="Hurgobin B."/>
            <person name="Li S."/>
            <person name="Liu C.W."/>
            <person name="McGrath A."/>
            <person name="Morahan G."/>
            <person name="Murray J."/>
            <person name="Weller J."/>
            <person name="Jian J."/>
            <person name="Singh K.B."/>
        </authorList>
    </citation>
    <scope>NUCLEOTIDE SEQUENCE [LARGE SCALE GENOMIC DNA]</scope>
    <source>
        <strain evidence="7">cv. Tanjil</strain>
        <tissue evidence="6">Whole plant</tissue>
    </source>
</reference>
<keyword evidence="2 5" id="KW-0812">Transmembrane</keyword>
<evidence type="ECO:0000256" key="5">
    <source>
        <dbReference type="SAM" id="Phobius"/>
    </source>
</evidence>
<feature type="transmembrane region" description="Helical" evidence="5">
    <location>
        <begin position="28"/>
        <end position="52"/>
    </location>
</feature>
<organism evidence="6 7">
    <name type="scientific">Lupinus angustifolius</name>
    <name type="common">Narrow-leaved blue lupine</name>
    <dbReference type="NCBI Taxonomy" id="3871"/>
    <lineage>
        <taxon>Eukaryota</taxon>
        <taxon>Viridiplantae</taxon>
        <taxon>Streptophyta</taxon>
        <taxon>Embryophyta</taxon>
        <taxon>Tracheophyta</taxon>
        <taxon>Spermatophyta</taxon>
        <taxon>Magnoliopsida</taxon>
        <taxon>eudicotyledons</taxon>
        <taxon>Gunneridae</taxon>
        <taxon>Pentapetalae</taxon>
        <taxon>rosids</taxon>
        <taxon>fabids</taxon>
        <taxon>Fabales</taxon>
        <taxon>Fabaceae</taxon>
        <taxon>Papilionoideae</taxon>
        <taxon>50 kb inversion clade</taxon>
        <taxon>genistoids sensu lato</taxon>
        <taxon>core genistoids</taxon>
        <taxon>Genisteae</taxon>
        <taxon>Lupinus</taxon>
    </lineage>
</organism>
<dbReference type="STRING" id="3871.A0A1J7GUL1"/>
<dbReference type="GO" id="GO:0000139">
    <property type="term" value="C:Golgi membrane"/>
    <property type="evidence" value="ECO:0007669"/>
    <property type="project" value="UniProtKB-SubCell"/>
</dbReference>
<gene>
    <name evidence="6" type="ORF">TanjilG_13119</name>
</gene>
<evidence type="ECO:0000256" key="1">
    <source>
        <dbReference type="ARBA" id="ARBA00004194"/>
    </source>
</evidence>
<dbReference type="AlphaFoldDB" id="A0A1J7GUL1"/>
<dbReference type="Gramene" id="OIV93292">
    <property type="protein sequence ID" value="OIV93292"/>
    <property type="gene ID" value="TanjilG_13119"/>
</dbReference>
<evidence type="ECO:0000313" key="6">
    <source>
        <dbReference type="EMBL" id="OIV93292.1"/>
    </source>
</evidence>
<dbReference type="NCBIfam" id="TIGR01627">
    <property type="entry name" value="A_thal_3515"/>
    <property type="match status" value="1"/>
</dbReference>
<name>A0A1J7GUL1_LUPAN</name>
<keyword evidence="3 5" id="KW-1133">Transmembrane helix</keyword>
<dbReference type="EMBL" id="CM007378">
    <property type="protein sequence ID" value="OIV93292.1"/>
    <property type="molecule type" value="Genomic_DNA"/>
</dbReference>
<evidence type="ECO:0000256" key="2">
    <source>
        <dbReference type="ARBA" id="ARBA00022692"/>
    </source>
</evidence>
<dbReference type="GO" id="GO:0045492">
    <property type="term" value="P:xylan biosynthetic process"/>
    <property type="evidence" value="ECO:0007669"/>
    <property type="project" value="InterPro"/>
</dbReference>
<dbReference type="Proteomes" id="UP000188354">
    <property type="component" value="Chromosome LG18"/>
</dbReference>
<dbReference type="PANTHER" id="PTHR31444">
    <property type="entry name" value="OS11G0490100 PROTEIN"/>
    <property type="match status" value="1"/>
</dbReference>
<comment type="subcellular location">
    <subcellularLocation>
        <location evidence="1">Golgi apparatus membrane</location>
        <topology evidence="1">Single-pass membrane protein</topology>
    </subcellularLocation>
</comment>